<dbReference type="EMBL" id="MK072099">
    <property type="protein sequence ID" value="AYV78796.1"/>
    <property type="molecule type" value="Genomic_DNA"/>
</dbReference>
<dbReference type="PROSITE" id="PS51471">
    <property type="entry name" value="FE2OG_OXY"/>
    <property type="match status" value="1"/>
</dbReference>
<dbReference type="InterPro" id="IPR032854">
    <property type="entry name" value="ALKBH3"/>
</dbReference>
<dbReference type="InterPro" id="IPR005123">
    <property type="entry name" value="Oxoglu/Fe-dep_dioxygenase_dom"/>
</dbReference>
<name>A0A3G4ZV75_9VIRU</name>
<dbReference type="Pfam" id="PF13532">
    <property type="entry name" value="2OG-FeII_Oxy_2"/>
    <property type="match status" value="1"/>
</dbReference>
<feature type="domain" description="Fe2OG dioxygenase" evidence="1">
    <location>
        <begin position="101"/>
        <end position="198"/>
    </location>
</feature>
<protein>
    <recommendedName>
        <fullName evidence="1">Fe2OG dioxygenase domain-containing protein</fullName>
    </recommendedName>
</protein>
<dbReference type="SUPFAM" id="SSF51197">
    <property type="entry name" value="Clavaminate synthase-like"/>
    <property type="match status" value="1"/>
</dbReference>
<gene>
    <name evidence="2" type="ORF">Edafosvirus34_6</name>
</gene>
<dbReference type="InterPro" id="IPR027450">
    <property type="entry name" value="AlkB-like"/>
</dbReference>
<accession>A0A3G4ZV75</accession>
<reference evidence="2" key="1">
    <citation type="submission" date="2018-10" db="EMBL/GenBank/DDBJ databases">
        <title>Hidden diversity of soil giant viruses.</title>
        <authorList>
            <person name="Schulz F."/>
            <person name="Alteio L."/>
            <person name="Goudeau D."/>
            <person name="Ryan E.M."/>
            <person name="Malmstrom R.R."/>
            <person name="Blanchard J."/>
            <person name="Woyke T."/>
        </authorList>
    </citation>
    <scope>NUCLEOTIDE SEQUENCE</scope>
    <source>
        <strain evidence="2">EDV1</strain>
    </source>
</reference>
<dbReference type="Gene3D" id="2.60.120.590">
    <property type="entry name" value="Alpha-ketoglutarate-dependent dioxygenase AlkB-like"/>
    <property type="match status" value="1"/>
</dbReference>
<dbReference type="PANTHER" id="PTHR31212:SF4">
    <property type="entry name" value="ALPHA-KETOGLUTARATE-DEPENDENT DIOXYGENASE ALKB HOMOLOG 3"/>
    <property type="match status" value="1"/>
</dbReference>
<dbReference type="GO" id="GO:0051213">
    <property type="term" value="F:dioxygenase activity"/>
    <property type="evidence" value="ECO:0007669"/>
    <property type="project" value="InterPro"/>
</dbReference>
<proteinExistence type="predicted"/>
<sequence>MINLNFENAVVSYHKDFIDEKIRKKLFVDITKLFETEETRHVMSKKEGDFYRLNRKTMVFIDKTVNKNIIPKIWGNNVTIFEFPDYLNEIKNNLEKELNFKFNICLANYYTTGKKNIGWHADNEEKGSTSCIASISLGAERLFHFRKKDTKDIYKEIMLHDGSLIVMGLGCQENYDHALPVDKNCHDARLNLTFRLFDDTRYREH</sequence>
<dbReference type="InterPro" id="IPR037151">
    <property type="entry name" value="AlkB-like_sf"/>
</dbReference>
<dbReference type="PANTHER" id="PTHR31212">
    <property type="entry name" value="ALPHA-KETOGLUTARATE-DEPENDENT DIOXYGENASE ALKB HOMOLOG 3"/>
    <property type="match status" value="1"/>
</dbReference>
<organism evidence="2">
    <name type="scientific">Edafosvirus sp</name>
    <dbReference type="NCBI Taxonomy" id="2487765"/>
    <lineage>
        <taxon>Viruses</taxon>
        <taxon>Varidnaviria</taxon>
        <taxon>Bamfordvirae</taxon>
        <taxon>Nucleocytoviricota</taxon>
        <taxon>Megaviricetes</taxon>
        <taxon>Imitervirales</taxon>
        <taxon>Mimiviridae</taxon>
        <taxon>Klosneuvirinae</taxon>
    </lineage>
</organism>
<evidence type="ECO:0000313" key="2">
    <source>
        <dbReference type="EMBL" id="AYV78796.1"/>
    </source>
</evidence>
<evidence type="ECO:0000259" key="1">
    <source>
        <dbReference type="PROSITE" id="PS51471"/>
    </source>
</evidence>
<dbReference type="GO" id="GO:0006307">
    <property type="term" value="P:DNA alkylation repair"/>
    <property type="evidence" value="ECO:0007669"/>
    <property type="project" value="InterPro"/>
</dbReference>